<organism evidence="2 3">
    <name type="scientific">Sphingorhabdus rigui</name>
    <dbReference type="NCBI Taxonomy" id="1282858"/>
    <lineage>
        <taxon>Bacteria</taxon>
        <taxon>Pseudomonadati</taxon>
        <taxon>Pseudomonadota</taxon>
        <taxon>Alphaproteobacteria</taxon>
        <taxon>Sphingomonadales</taxon>
        <taxon>Sphingomonadaceae</taxon>
        <taxon>Sphingorhabdus</taxon>
    </lineage>
</organism>
<comment type="caution">
    <text evidence="2">The sequence shown here is derived from an EMBL/GenBank/DDBJ whole genome shotgun (WGS) entry which is preliminary data.</text>
</comment>
<dbReference type="EMBL" id="JACIEA010000001">
    <property type="protein sequence ID" value="MBB3942112.1"/>
    <property type="molecule type" value="Genomic_DNA"/>
</dbReference>
<accession>A0A840AYK2</accession>
<evidence type="ECO:0000313" key="2">
    <source>
        <dbReference type="EMBL" id="MBB3942112.1"/>
    </source>
</evidence>
<gene>
    <name evidence="2" type="ORF">GGR91_000334</name>
</gene>
<dbReference type="AlphaFoldDB" id="A0A840AYK2"/>
<evidence type="ECO:0000256" key="1">
    <source>
        <dbReference type="SAM" id="MobiDB-lite"/>
    </source>
</evidence>
<evidence type="ECO:0000313" key="3">
    <source>
        <dbReference type="Proteomes" id="UP000581447"/>
    </source>
</evidence>
<sequence>MKNRADPDPKPYSPPNEVPGTSPDEVAPDQGDTDFPGSIPNETPMESPVTDPN</sequence>
<feature type="region of interest" description="Disordered" evidence="1">
    <location>
        <begin position="1"/>
        <end position="53"/>
    </location>
</feature>
<reference evidence="2 3" key="1">
    <citation type="submission" date="2020-08" db="EMBL/GenBank/DDBJ databases">
        <title>Genomic Encyclopedia of Type Strains, Phase IV (KMG-IV): sequencing the most valuable type-strain genomes for metagenomic binning, comparative biology and taxonomic classification.</title>
        <authorList>
            <person name="Goeker M."/>
        </authorList>
    </citation>
    <scope>NUCLEOTIDE SEQUENCE [LARGE SCALE GENOMIC DNA]</scope>
    <source>
        <strain evidence="2 3">DSM 29050</strain>
    </source>
</reference>
<name>A0A840AYK2_9SPHN</name>
<keyword evidence="3" id="KW-1185">Reference proteome</keyword>
<protein>
    <submittedName>
        <fullName evidence="2">Uncharacterized protein</fullName>
    </submittedName>
</protein>
<dbReference type="RefSeq" id="WP_183939441.1">
    <property type="nucleotide sequence ID" value="NZ_BAABBG010000001.1"/>
</dbReference>
<proteinExistence type="predicted"/>
<dbReference type="Proteomes" id="UP000581447">
    <property type="component" value="Unassembled WGS sequence"/>
</dbReference>